<dbReference type="InterPro" id="IPR011701">
    <property type="entry name" value="MFS"/>
</dbReference>
<keyword evidence="2 5" id="KW-0812">Transmembrane</keyword>
<dbReference type="EMBL" id="CAJNYU010000096">
    <property type="protein sequence ID" value="CAF3328735.1"/>
    <property type="molecule type" value="Genomic_DNA"/>
</dbReference>
<dbReference type="Gene3D" id="1.20.1250.20">
    <property type="entry name" value="MFS general substrate transporter like domains"/>
    <property type="match status" value="2"/>
</dbReference>
<feature type="transmembrane region" description="Helical" evidence="5">
    <location>
        <begin position="12"/>
        <end position="32"/>
    </location>
</feature>
<dbReference type="Proteomes" id="UP000663862">
    <property type="component" value="Unassembled WGS sequence"/>
</dbReference>
<evidence type="ECO:0000313" key="11">
    <source>
        <dbReference type="Proteomes" id="UP000663865"/>
    </source>
</evidence>
<evidence type="ECO:0000256" key="2">
    <source>
        <dbReference type="ARBA" id="ARBA00022692"/>
    </source>
</evidence>
<dbReference type="Proteomes" id="UP000663865">
    <property type="component" value="Unassembled WGS sequence"/>
</dbReference>
<dbReference type="EMBL" id="CAJOBS010002149">
    <property type="protein sequence ID" value="CAF4794772.1"/>
    <property type="molecule type" value="Genomic_DNA"/>
</dbReference>
<gene>
    <name evidence="7" type="ORF">FME351_LOCUS2234</name>
    <name evidence="8" type="ORF">KIK155_LOCUS21801</name>
    <name evidence="10" type="ORF">TOA249_LOCUS22970</name>
    <name evidence="9" type="ORF">TSG867_LOCUS22992</name>
</gene>
<dbReference type="InterPro" id="IPR050382">
    <property type="entry name" value="MFS_Na/Anion_cotransporter"/>
</dbReference>
<feature type="domain" description="Major facilitator superfamily (MFS) profile" evidence="6">
    <location>
        <begin position="20"/>
        <end position="461"/>
    </location>
</feature>
<feature type="transmembrane region" description="Helical" evidence="5">
    <location>
        <begin position="313"/>
        <end position="331"/>
    </location>
</feature>
<evidence type="ECO:0000256" key="1">
    <source>
        <dbReference type="ARBA" id="ARBA00004141"/>
    </source>
</evidence>
<feature type="transmembrane region" description="Helical" evidence="5">
    <location>
        <begin position="402"/>
        <end position="422"/>
    </location>
</feature>
<keyword evidence="4 5" id="KW-0472">Membrane</keyword>
<evidence type="ECO:0000313" key="10">
    <source>
        <dbReference type="EMBL" id="CAF4794772.1"/>
    </source>
</evidence>
<dbReference type="PROSITE" id="PS50850">
    <property type="entry name" value="MFS"/>
    <property type="match status" value="1"/>
</dbReference>
<dbReference type="GO" id="GO:0016020">
    <property type="term" value="C:membrane"/>
    <property type="evidence" value="ECO:0007669"/>
    <property type="project" value="UniProtKB-SubCell"/>
</dbReference>
<dbReference type="PANTHER" id="PTHR11662:SF399">
    <property type="entry name" value="FI19708P1-RELATED"/>
    <property type="match status" value="1"/>
</dbReference>
<feature type="transmembrane region" description="Helical" evidence="5">
    <location>
        <begin position="271"/>
        <end position="293"/>
    </location>
</feature>
<sequence>MIDTKSKAPVPFWCSMRVFITFMSFLGMVVHFSQKTNISIALVCMVNHSAIQHYEKNISKTHFTEINYNCLQTNKTNHREGPYIWNKNIQGIILSSYFGGYIATQIPAGYLAGRYGVRFLYSGAILVSSLATIAMPFVTSIHWIAFTMLQILVGLAHGTIWPCIVVIMTHWAPSNERGKLMGFVNGGAQVGNVLALSISGVMCSWHFAGGWPLIFYSTGAIGFFWAILWILIYVDSPDNHTYISIIEKKIILENTQQSSNNNDRFHTPWRAILTSSVCWALFIMHTCSNWGTYTFLTSIPKYMDEALGFDIKSARSFLPAIFVLGLAFMTCQHKYTAVILLTIGVGLTGCCFGGGFALVPNDIAPAYAGIIFGISNTFATIPGIISPYVVGALTEKDPNNWSIIFFLCTIIYIIGLIIFLLFGSSELQPWAIKQIENNVLYDDLLSKQNNETTEKILNLEN</sequence>
<dbReference type="GO" id="GO:0006820">
    <property type="term" value="P:monoatomic anion transport"/>
    <property type="evidence" value="ECO:0007669"/>
    <property type="project" value="TreeGrafter"/>
</dbReference>
<evidence type="ECO:0000313" key="9">
    <source>
        <dbReference type="EMBL" id="CAF4527070.1"/>
    </source>
</evidence>
<feature type="transmembrane region" description="Helical" evidence="5">
    <location>
        <begin position="119"/>
        <end position="145"/>
    </location>
</feature>
<dbReference type="SUPFAM" id="SSF103473">
    <property type="entry name" value="MFS general substrate transporter"/>
    <property type="match status" value="1"/>
</dbReference>
<proteinExistence type="predicted"/>
<evidence type="ECO:0000256" key="4">
    <source>
        <dbReference type="ARBA" id="ARBA00023136"/>
    </source>
</evidence>
<dbReference type="Pfam" id="PF07690">
    <property type="entry name" value="MFS_1"/>
    <property type="match status" value="1"/>
</dbReference>
<dbReference type="GO" id="GO:0022857">
    <property type="term" value="F:transmembrane transporter activity"/>
    <property type="evidence" value="ECO:0007669"/>
    <property type="project" value="InterPro"/>
</dbReference>
<accession>A0A818PCF5</accession>
<dbReference type="Proteomes" id="UP000663869">
    <property type="component" value="Unassembled WGS sequence"/>
</dbReference>
<dbReference type="EMBL" id="CAJNYV010003861">
    <property type="protein sequence ID" value="CAF3618699.1"/>
    <property type="molecule type" value="Genomic_DNA"/>
</dbReference>
<dbReference type="Proteomes" id="UP000663838">
    <property type="component" value="Unassembled WGS sequence"/>
</dbReference>
<evidence type="ECO:0000313" key="8">
    <source>
        <dbReference type="EMBL" id="CAF3618699.1"/>
    </source>
</evidence>
<evidence type="ECO:0000259" key="6">
    <source>
        <dbReference type="PROSITE" id="PS50850"/>
    </source>
</evidence>
<name>A0A818PCF5_9BILA</name>
<feature type="transmembrane region" description="Helical" evidence="5">
    <location>
        <begin position="151"/>
        <end position="171"/>
    </location>
</feature>
<reference evidence="8" key="1">
    <citation type="submission" date="2021-02" db="EMBL/GenBank/DDBJ databases">
        <authorList>
            <person name="Nowell W R."/>
        </authorList>
    </citation>
    <scope>NUCLEOTIDE SEQUENCE</scope>
</reference>
<comment type="subcellular location">
    <subcellularLocation>
        <location evidence="1">Membrane</location>
        <topology evidence="1">Multi-pass membrane protein</topology>
    </subcellularLocation>
</comment>
<feature type="transmembrane region" description="Helical" evidence="5">
    <location>
        <begin position="89"/>
        <end position="112"/>
    </location>
</feature>
<feature type="transmembrane region" description="Helical" evidence="5">
    <location>
        <begin position="213"/>
        <end position="234"/>
    </location>
</feature>
<dbReference type="InterPro" id="IPR036259">
    <property type="entry name" value="MFS_trans_sf"/>
</dbReference>
<evidence type="ECO:0000256" key="5">
    <source>
        <dbReference type="SAM" id="Phobius"/>
    </source>
</evidence>
<evidence type="ECO:0000313" key="7">
    <source>
        <dbReference type="EMBL" id="CAF3328735.1"/>
    </source>
</evidence>
<comment type="caution">
    <text evidence="8">The sequence shown here is derived from an EMBL/GenBank/DDBJ whole genome shotgun (WGS) entry which is preliminary data.</text>
</comment>
<dbReference type="EMBL" id="CAJOBQ010001930">
    <property type="protein sequence ID" value="CAF4527070.1"/>
    <property type="molecule type" value="Genomic_DNA"/>
</dbReference>
<organism evidence="8 11">
    <name type="scientific">Rotaria socialis</name>
    <dbReference type="NCBI Taxonomy" id="392032"/>
    <lineage>
        <taxon>Eukaryota</taxon>
        <taxon>Metazoa</taxon>
        <taxon>Spiralia</taxon>
        <taxon>Gnathifera</taxon>
        <taxon>Rotifera</taxon>
        <taxon>Eurotatoria</taxon>
        <taxon>Bdelloidea</taxon>
        <taxon>Philodinida</taxon>
        <taxon>Philodinidae</taxon>
        <taxon>Rotaria</taxon>
    </lineage>
</organism>
<feature type="transmembrane region" description="Helical" evidence="5">
    <location>
        <begin position="183"/>
        <end position="207"/>
    </location>
</feature>
<keyword evidence="3 5" id="KW-1133">Transmembrane helix</keyword>
<protein>
    <recommendedName>
        <fullName evidence="6">Major facilitator superfamily (MFS) profile domain-containing protein</fullName>
    </recommendedName>
</protein>
<evidence type="ECO:0000256" key="3">
    <source>
        <dbReference type="ARBA" id="ARBA00022989"/>
    </source>
</evidence>
<feature type="transmembrane region" description="Helical" evidence="5">
    <location>
        <begin position="338"/>
        <end position="360"/>
    </location>
</feature>
<dbReference type="PANTHER" id="PTHR11662">
    <property type="entry name" value="SOLUTE CARRIER FAMILY 17"/>
    <property type="match status" value="1"/>
</dbReference>
<dbReference type="InterPro" id="IPR020846">
    <property type="entry name" value="MFS_dom"/>
</dbReference>
<dbReference type="FunFam" id="1.20.1250.20:FF:000423">
    <property type="entry name" value="Putative inorganic phosphate cotransporter-like Protein"/>
    <property type="match status" value="1"/>
</dbReference>
<dbReference type="AlphaFoldDB" id="A0A818PCF5"/>
<feature type="transmembrane region" description="Helical" evidence="5">
    <location>
        <begin position="366"/>
        <end position="390"/>
    </location>
</feature>